<dbReference type="KEGG" id="sacd:HS1genome_0556"/>
<evidence type="ECO:0000256" key="4">
    <source>
        <dbReference type="ARBA" id="ARBA00022827"/>
    </source>
</evidence>
<dbReference type="InterPro" id="IPR006076">
    <property type="entry name" value="FAD-dep_OxRdtase"/>
</dbReference>
<dbReference type="Pfam" id="PF01266">
    <property type="entry name" value="DAO"/>
    <property type="match status" value="1"/>
</dbReference>
<dbReference type="GeneID" id="38666062"/>
<dbReference type="PANTHER" id="PTHR11985">
    <property type="entry name" value="GLYCEROL-3-PHOSPHATE DEHYDROGENASE"/>
    <property type="match status" value="1"/>
</dbReference>
<name>A0A348B1W5_9CREN</name>
<keyword evidence="3" id="KW-0285">Flavoprotein</keyword>
<dbReference type="GO" id="GO:0004368">
    <property type="term" value="F:glycerol-3-phosphate dehydrogenase (quinone) activity"/>
    <property type="evidence" value="ECO:0007669"/>
    <property type="project" value="InterPro"/>
</dbReference>
<reference evidence="7" key="3">
    <citation type="journal article" date="2019" name="BMC Res. Notes">
        <title>Complete genome sequence of the Sulfodiicoccus acidiphilus strain HS-1T, the first crenarchaeon that lacks polB3, isolated from an acidic hot spring in Ohwaku-dani, Hakone, Japan.</title>
        <authorList>
            <person name="Sakai H.D."/>
            <person name="Kurosawa N."/>
        </authorList>
    </citation>
    <scope>NUCLEOTIDE SEQUENCE</scope>
    <source>
        <strain evidence="7">HS-1</strain>
    </source>
</reference>
<reference evidence="8" key="4">
    <citation type="submission" date="2020-09" db="EMBL/GenBank/DDBJ databases">
        <authorList>
            <person name="Sun Q."/>
            <person name="Ohkuma M."/>
        </authorList>
    </citation>
    <scope>NUCLEOTIDE SEQUENCE</scope>
    <source>
        <strain evidence="8">JCM 31740</strain>
    </source>
</reference>
<dbReference type="EMBL" id="AP018553">
    <property type="protein sequence ID" value="BBD72167.1"/>
    <property type="molecule type" value="Genomic_DNA"/>
</dbReference>
<gene>
    <name evidence="8" type="ORF">GCM10007116_10150</name>
    <name evidence="7" type="ORF">HS1genome_0556</name>
</gene>
<keyword evidence="4" id="KW-0274">FAD</keyword>
<accession>A0A348B1W5</accession>
<dbReference type="GO" id="GO:0006072">
    <property type="term" value="P:glycerol-3-phosphate metabolic process"/>
    <property type="evidence" value="ECO:0007669"/>
    <property type="project" value="InterPro"/>
</dbReference>
<dbReference type="Proteomes" id="UP000276741">
    <property type="component" value="Chromosome"/>
</dbReference>
<dbReference type="InterPro" id="IPR036188">
    <property type="entry name" value="FAD/NAD-bd_sf"/>
</dbReference>
<dbReference type="Gene3D" id="3.50.50.60">
    <property type="entry name" value="FAD/NAD(P)-binding domain"/>
    <property type="match status" value="1"/>
</dbReference>
<dbReference type="EMBL" id="BMQS01000008">
    <property type="protein sequence ID" value="GGT94524.1"/>
    <property type="molecule type" value="Genomic_DNA"/>
</dbReference>
<dbReference type="InterPro" id="IPR000447">
    <property type="entry name" value="G3P_DH_FAD-dep"/>
</dbReference>
<comment type="similarity">
    <text evidence="2">Belongs to the FAD-dependent glycerol-3-phosphate dehydrogenase family.</text>
</comment>
<evidence type="ECO:0000256" key="1">
    <source>
        <dbReference type="ARBA" id="ARBA00001974"/>
    </source>
</evidence>
<dbReference type="SUPFAM" id="SSF51905">
    <property type="entry name" value="FAD/NAD(P)-binding domain"/>
    <property type="match status" value="1"/>
</dbReference>
<dbReference type="RefSeq" id="WP_126449508.1">
    <property type="nucleotide sequence ID" value="NZ_AP018553.1"/>
</dbReference>
<reference evidence="8" key="1">
    <citation type="journal article" date="2014" name="Int. J. Syst. Evol. Microbiol.">
        <title>Complete genome sequence of Corynebacterium casei LMG S-19264T (=DSM 44701T), isolated from a smear-ripened cheese.</title>
        <authorList>
            <consortium name="US DOE Joint Genome Institute (JGI-PGF)"/>
            <person name="Walter F."/>
            <person name="Albersmeier A."/>
            <person name="Kalinowski J."/>
            <person name="Ruckert C."/>
        </authorList>
    </citation>
    <scope>NUCLEOTIDE SEQUENCE</scope>
    <source>
        <strain evidence="8">JCM 31740</strain>
    </source>
</reference>
<feature type="domain" description="FAD dependent oxidoreductase" evidence="6">
    <location>
        <begin position="3"/>
        <end position="341"/>
    </location>
</feature>
<dbReference type="PANTHER" id="PTHR11985:SF15">
    <property type="entry name" value="GLYCEROL-3-PHOSPHATE DEHYDROGENASE, MITOCHONDRIAL"/>
    <property type="match status" value="1"/>
</dbReference>
<comment type="cofactor">
    <cofactor evidence="1">
        <name>FAD</name>
        <dbReference type="ChEBI" id="CHEBI:57692"/>
    </cofactor>
</comment>
<keyword evidence="5" id="KW-0560">Oxidoreductase</keyword>
<proteinExistence type="inferred from homology"/>
<evidence type="ECO:0000256" key="3">
    <source>
        <dbReference type="ARBA" id="ARBA00022630"/>
    </source>
</evidence>
<reference evidence="9" key="2">
    <citation type="submission" date="2018-04" db="EMBL/GenBank/DDBJ databases">
        <title>Complete genome sequence of Sulfodiicoccus acidiphilus strain HS-1.</title>
        <authorList>
            <person name="Sakai H.D."/>
            <person name="Kurosawa N."/>
        </authorList>
    </citation>
    <scope>NUCLEOTIDE SEQUENCE [LARGE SCALE GENOMIC DNA]</scope>
    <source>
        <strain evidence="9">HS-1</strain>
    </source>
</reference>
<evidence type="ECO:0000259" key="6">
    <source>
        <dbReference type="Pfam" id="PF01266"/>
    </source>
</evidence>
<evidence type="ECO:0000313" key="9">
    <source>
        <dbReference type="Proteomes" id="UP000276741"/>
    </source>
</evidence>
<dbReference type="AlphaFoldDB" id="A0A348B1W5"/>
<protein>
    <recommendedName>
        <fullName evidence="6">FAD dependent oxidoreductase domain-containing protein</fullName>
    </recommendedName>
</protein>
<dbReference type="OrthoDB" id="36306at2157"/>
<evidence type="ECO:0000313" key="7">
    <source>
        <dbReference type="EMBL" id="BBD72167.1"/>
    </source>
</evidence>
<evidence type="ECO:0000313" key="8">
    <source>
        <dbReference type="EMBL" id="GGT94524.1"/>
    </source>
</evidence>
<evidence type="ECO:0000256" key="5">
    <source>
        <dbReference type="ARBA" id="ARBA00023002"/>
    </source>
</evidence>
<organism evidence="7 9">
    <name type="scientific">Sulfodiicoccus acidiphilus</name>
    <dbReference type="NCBI Taxonomy" id="1670455"/>
    <lineage>
        <taxon>Archaea</taxon>
        <taxon>Thermoproteota</taxon>
        <taxon>Thermoprotei</taxon>
        <taxon>Sulfolobales</taxon>
        <taxon>Sulfolobaceae</taxon>
        <taxon>Sulfodiicoccus</taxon>
    </lineage>
</organism>
<keyword evidence="9" id="KW-1185">Reference proteome</keyword>
<evidence type="ECO:0000256" key="2">
    <source>
        <dbReference type="ARBA" id="ARBA00007330"/>
    </source>
</evidence>
<sequence>MTRVVVIGGGATGLFVALDLSLRGVEVVVVERGDIGSGTSGKFHGMLHSGARYAVNDPQAARECVQESEVMSKIAPHAVEDTGGLFVALNEEEANFGDKLSSALKSVGAEHREVEREEALKQEPALSHALRRAIWVHDRVVHGYDLLSSVALTAFENGAKVLTFTEVVDFLKGGGVKVRDVPSGRTYEIRSDHVVNAAGPWTFRLAELEGETGVEVMPTAGTMAVFSGRPVNSVLNRMRPPSDGDILLPYGGNVIAGTTAKVVDDPNQVEADDEEVELLRRESSAMVPWLEGRKPVRTYASVRPLVKQPGASGRSATRDFVIHEHHSGLVTSVIGGKLTTSRLVGEKTADRVGETLGVRERSRTAFTELLSPRSEKGVRLIEKGLGFVHVNSREGGVDQERYEVVACWATSIALRRMSLEG</sequence>
<dbReference type="PRINTS" id="PR01001">
    <property type="entry name" value="FADG3PDH"/>
</dbReference>
<dbReference type="Proteomes" id="UP000616143">
    <property type="component" value="Unassembled WGS sequence"/>
</dbReference>
<dbReference type="Gene3D" id="3.30.9.10">
    <property type="entry name" value="D-Amino Acid Oxidase, subunit A, domain 2"/>
    <property type="match status" value="1"/>
</dbReference>